<dbReference type="GO" id="GO:0008237">
    <property type="term" value="F:metallopeptidase activity"/>
    <property type="evidence" value="ECO:0007669"/>
    <property type="project" value="InterPro"/>
</dbReference>
<dbReference type="Proteomes" id="UP000557717">
    <property type="component" value="Unassembled WGS sequence"/>
</dbReference>
<feature type="compositionally biased region" description="Basic and acidic residues" evidence="1">
    <location>
        <begin position="116"/>
        <end position="130"/>
    </location>
</feature>
<protein>
    <submittedName>
        <fullName evidence="2">Uncharacterized protein</fullName>
    </submittedName>
</protein>
<dbReference type="SUPFAM" id="SSF55486">
    <property type="entry name" value="Metalloproteases ('zincins'), catalytic domain"/>
    <property type="match status" value="1"/>
</dbReference>
<dbReference type="InterPro" id="IPR024079">
    <property type="entry name" value="MetalloPept_cat_dom_sf"/>
</dbReference>
<gene>
    <name evidence="2" type="ORF">HNR46_003406</name>
</gene>
<dbReference type="RefSeq" id="WP_184020753.1">
    <property type="nucleotide sequence ID" value="NZ_JACHFD010000021.1"/>
</dbReference>
<evidence type="ECO:0000256" key="1">
    <source>
        <dbReference type="SAM" id="MobiDB-lite"/>
    </source>
</evidence>
<evidence type="ECO:0000313" key="2">
    <source>
        <dbReference type="EMBL" id="MBB5353152.1"/>
    </source>
</evidence>
<dbReference type="Gene3D" id="3.40.390.10">
    <property type="entry name" value="Collagenase (Catalytic Domain)"/>
    <property type="match status" value="1"/>
</dbReference>
<feature type="region of interest" description="Disordered" evidence="1">
    <location>
        <begin position="116"/>
        <end position="137"/>
    </location>
</feature>
<keyword evidence="3" id="KW-1185">Reference proteome</keyword>
<comment type="caution">
    <text evidence="2">The sequence shown here is derived from an EMBL/GenBank/DDBJ whole genome shotgun (WGS) entry which is preliminary data.</text>
</comment>
<reference evidence="2 3" key="1">
    <citation type="submission" date="2020-08" db="EMBL/GenBank/DDBJ databases">
        <title>Genomic Encyclopedia of Type Strains, Phase IV (KMG-IV): sequencing the most valuable type-strain genomes for metagenomic binning, comparative biology and taxonomic classification.</title>
        <authorList>
            <person name="Goeker M."/>
        </authorList>
    </citation>
    <scope>NUCLEOTIDE SEQUENCE [LARGE SCALE GENOMIC DNA]</scope>
    <source>
        <strain evidence="2 3">YC6886</strain>
    </source>
</reference>
<proteinExistence type="predicted"/>
<organism evidence="2 3">
    <name type="scientific">Haloferula luteola</name>
    <dbReference type="NCBI Taxonomy" id="595692"/>
    <lineage>
        <taxon>Bacteria</taxon>
        <taxon>Pseudomonadati</taxon>
        <taxon>Verrucomicrobiota</taxon>
        <taxon>Verrucomicrobiia</taxon>
        <taxon>Verrucomicrobiales</taxon>
        <taxon>Verrucomicrobiaceae</taxon>
        <taxon>Haloferula</taxon>
    </lineage>
</organism>
<name>A0A840V5A7_9BACT</name>
<sequence>MQEPSLPSICTAFIIALGSLTCGAEPSVGPPPESFFQLVDPKDRDAAREFYGKYIDVDGMPAVASPEVDDRALLRTHEIVSHMLAGRPDVVQALVETQMYLIIIGRDQVYTDMPENRHAPNPDYLNERVRGTGGRPTSFGEENLLSLPIDRYDDESIGVHEFAHTIDGTLNRIDPEWRSKLRQTYRAAIDQGLYQHAYAASNSAEYWAEIVQAYFDCNRVNNWNHGPIGTREQLRAYDPAGYELVRTTLRLQPSQDWRYAWLQALPKVTPPPQEFAIDPWYTQFTYARELPVVGRGASEAALLKANDTIRKLFAYRHDILKAFISDGAKLVVLGKQENVADLPEFRNLHDPEIDLLARVQDYRNDTKTFVVSEENVLSDPSDPLAGDSQILTVFAKAIVTQLATRAIDPSWDQRQDVQQYELRVRRIDTDFRQQLDHLYQTALRAGRWKGTAAQPDPIAYWTTGVLAYFDAAGQTAAPLDAPHPIRSRESLAHYDADLHQLVATTMAYEGHVDWRFHPTPAANDLAR</sequence>
<accession>A0A840V5A7</accession>
<evidence type="ECO:0000313" key="3">
    <source>
        <dbReference type="Proteomes" id="UP000557717"/>
    </source>
</evidence>
<dbReference type="EMBL" id="JACHFD010000021">
    <property type="protein sequence ID" value="MBB5353152.1"/>
    <property type="molecule type" value="Genomic_DNA"/>
</dbReference>
<dbReference type="AlphaFoldDB" id="A0A840V5A7"/>